<organism evidence="1">
    <name type="scientific">Cuerna arida</name>
    <dbReference type="NCBI Taxonomy" id="1464854"/>
    <lineage>
        <taxon>Eukaryota</taxon>
        <taxon>Metazoa</taxon>
        <taxon>Ecdysozoa</taxon>
        <taxon>Arthropoda</taxon>
        <taxon>Hexapoda</taxon>
        <taxon>Insecta</taxon>
        <taxon>Pterygota</taxon>
        <taxon>Neoptera</taxon>
        <taxon>Paraneoptera</taxon>
        <taxon>Hemiptera</taxon>
        <taxon>Auchenorrhyncha</taxon>
        <taxon>Membracoidea</taxon>
        <taxon>Cicadellidae</taxon>
        <taxon>Cicadellinae</taxon>
        <taxon>Proconiini</taxon>
        <taxon>Cuerna</taxon>
    </lineage>
</organism>
<gene>
    <name evidence="1" type="ORF">g.3769</name>
</gene>
<feature type="non-terminal residue" evidence="1">
    <location>
        <position position="115"/>
    </location>
</feature>
<proteinExistence type="predicted"/>
<dbReference type="AlphaFoldDB" id="A0A1B6GND8"/>
<name>A0A1B6GND8_9HEMI</name>
<protein>
    <submittedName>
        <fullName evidence="1">Uncharacterized protein</fullName>
    </submittedName>
</protein>
<feature type="non-terminal residue" evidence="1">
    <location>
        <position position="1"/>
    </location>
</feature>
<reference evidence="1" key="1">
    <citation type="submission" date="2015-11" db="EMBL/GenBank/DDBJ databases">
        <title>De novo transcriptome assembly of four potential Pierce s Disease insect vectors from Arizona vineyards.</title>
        <authorList>
            <person name="Tassone E.E."/>
        </authorList>
    </citation>
    <scope>NUCLEOTIDE SEQUENCE</scope>
</reference>
<dbReference type="EMBL" id="GECZ01005825">
    <property type="protein sequence ID" value="JAS63944.1"/>
    <property type="molecule type" value="Transcribed_RNA"/>
</dbReference>
<evidence type="ECO:0000313" key="1">
    <source>
        <dbReference type="EMBL" id="JAS63944.1"/>
    </source>
</evidence>
<sequence length="115" mass="12174">ETPEVQHAKAAHFAAVAEAKARAAKAGPAPEHYPLVYKSYGPVYSYNTIKAVPVYAPESLPKPAAPVKYHVPHIDSNGVPVETPEVQHAKAAHFAAVAEAKARNAKVEHHVAVAA</sequence>
<accession>A0A1B6GND8</accession>